<organism evidence="1 2">
    <name type="scientific">Batillaria attramentaria</name>
    <dbReference type="NCBI Taxonomy" id="370345"/>
    <lineage>
        <taxon>Eukaryota</taxon>
        <taxon>Metazoa</taxon>
        <taxon>Spiralia</taxon>
        <taxon>Lophotrochozoa</taxon>
        <taxon>Mollusca</taxon>
        <taxon>Gastropoda</taxon>
        <taxon>Caenogastropoda</taxon>
        <taxon>Sorbeoconcha</taxon>
        <taxon>Cerithioidea</taxon>
        <taxon>Batillariidae</taxon>
        <taxon>Batillaria</taxon>
    </lineage>
</organism>
<gene>
    <name evidence="1" type="ORF">BaRGS_00034419</name>
</gene>
<sequence>MSSDSPDNASLLEKCTALYRKYSRMMAVRPVAGKGARSPQCLVYFSLENHVSFLLSFWGATFGRKSHDTSFSVLSVFIAVCTLPADTPCHQSS</sequence>
<evidence type="ECO:0000313" key="2">
    <source>
        <dbReference type="Proteomes" id="UP001519460"/>
    </source>
</evidence>
<dbReference type="Proteomes" id="UP001519460">
    <property type="component" value="Unassembled WGS sequence"/>
</dbReference>
<reference evidence="1 2" key="1">
    <citation type="journal article" date="2023" name="Sci. Data">
        <title>Genome assembly of the Korean intertidal mud-creeper Batillaria attramentaria.</title>
        <authorList>
            <person name="Patra A.K."/>
            <person name="Ho P.T."/>
            <person name="Jun S."/>
            <person name="Lee S.J."/>
            <person name="Kim Y."/>
            <person name="Won Y.J."/>
        </authorList>
    </citation>
    <scope>NUCLEOTIDE SEQUENCE [LARGE SCALE GENOMIC DNA]</scope>
    <source>
        <strain evidence="1">Wonlab-2016</strain>
    </source>
</reference>
<dbReference type="AlphaFoldDB" id="A0ABD0JHF3"/>
<comment type="caution">
    <text evidence="1">The sequence shown here is derived from an EMBL/GenBank/DDBJ whole genome shotgun (WGS) entry which is preliminary data.</text>
</comment>
<name>A0ABD0JHF3_9CAEN</name>
<protein>
    <submittedName>
        <fullName evidence="1">Uncharacterized protein</fullName>
    </submittedName>
</protein>
<dbReference type="EMBL" id="JACVVK020000439">
    <property type="protein sequence ID" value="KAK7474371.1"/>
    <property type="molecule type" value="Genomic_DNA"/>
</dbReference>
<accession>A0ABD0JHF3</accession>
<evidence type="ECO:0000313" key="1">
    <source>
        <dbReference type="EMBL" id="KAK7474371.1"/>
    </source>
</evidence>
<keyword evidence="2" id="KW-1185">Reference proteome</keyword>
<proteinExistence type="predicted"/>